<dbReference type="InterPro" id="IPR035897">
    <property type="entry name" value="Toll_tir_struct_dom_sf"/>
</dbReference>
<dbReference type="SMART" id="SM00255">
    <property type="entry name" value="TIR"/>
    <property type="match status" value="1"/>
</dbReference>
<feature type="domain" description="TIR" evidence="1">
    <location>
        <begin position="1"/>
        <end position="142"/>
    </location>
</feature>
<evidence type="ECO:0000313" key="2">
    <source>
        <dbReference type="EMBL" id="MFI8749899.1"/>
    </source>
</evidence>
<protein>
    <submittedName>
        <fullName evidence="2">Toll/interleukin-1 receptor domain-containing protein</fullName>
    </submittedName>
</protein>
<dbReference type="Pfam" id="PF13676">
    <property type="entry name" value="TIR_2"/>
    <property type="match status" value="1"/>
</dbReference>
<dbReference type="Proteomes" id="UP001614338">
    <property type="component" value="Unassembled WGS sequence"/>
</dbReference>
<proteinExistence type="predicted"/>
<reference evidence="2 3" key="1">
    <citation type="submission" date="2024-10" db="EMBL/GenBank/DDBJ databases">
        <title>The Natural Products Discovery Center: Release of the First 8490 Sequenced Strains for Exploring Actinobacteria Biosynthetic Diversity.</title>
        <authorList>
            <person name="Kalkreuter E."/>
            <person name="Kautsar S.A."/>
            <person name="Yang D."/>
            <person name="Bader C.D."/>
            <person name="Teijaro C.N."/>
            <person name="Fluegel L."/>
            <person name="Davis C.M."/>
            <person name="Simpson J.R."/>
            <person name="Lauterbach L."/>
            <person name="Steele A.D."/>
            <person name="Gui C."/>
            <person name="Meng S."/>
            <person name="Li G."/>
            <person name="Viehrig K."/>
            <person name="Ye F."/>
            <person name="Su P."/>
            <person name="Kiefer A.F."/>
            <person name="Nichols A."/>
            <person name="Cepeda A.J."/>
            <person name="Yan W."/>
            <person name="Fan B."/>
            <person name="Jiang Y."/>
            <person name="Adhikari A."/>
            <person name="Zheng C.-J."/>
            <person name="Schuster L."/>
            <person name="Cowan T.M."/>
            <person name="Smanski M.J."/>
            <person name="Chevrette M.G."/>
            <person name="De Carvalho L.P.S."/>
            <person name="Shen B."/>
        </authorList>
    </citation>
    <scope>NUCLEOTIDE SEQUENCE [LARGE SCALE GENOMIC DNA]</scope>
    <source>
        <strain evidence="2 3">NPDC077409</strain>
    </source>
</reference>
<evidence type="ECO:0000313" key="3">
    <source>
        <dbReference type="Proteomes" id="UP001614338"/>
    </source>
</evidence>
<comment type="caution">
    <text evidence="2">The sequence shown here is derived from an EMBL/GenBank/DDBJ whole genome shotgun (WGS) entry which is preliminary data.</text>
</comment>
<evidence type="ECO:0000259" key="1">
    <source>
        <dbReference type="PROSITE" id="PS50104"/>
    </source>
</evidence>
<keyword evidence="2" id="KW-0675">Receptor</keyword>
<keyword evidence="3" id="KW-1185">Reference proteome</keyword>
<accession>A0ABW8BRQ0</accession>
<dbReference type="PROSITE" id="PS50104">
    <property type="entry name" value="TIR"/>
    <property type="match status" value="1"/>
</dbReference>
<dbReference type="Gene3D" id="3.40.50.10140">
    <property type="entry name" value="Toll/interleukin-1 receptor homology (TIR) domain"/>
    <property type="match status" value="1"/>
</dbReference>
<organism evidence="2 3">
    <name type="scientific">Vreelandella lionensis</name>
    <dbReference type="NCBI Taxonomy" id="1144478"/>
    <lineage>
        <taxon>Bacteria</taxon>
        <taxon>Pseudomonadati</taxon>
        <taxon>Pseudomonadota</taxon>
        <taxon>Gammaproteobacteria</taxon>
        <taxon>Oceanospirillales</taxon>
        <taxon>Halomonadaceae</taxon>
        <taxon>Vreelandella</taxon>
    </lineage>
</organism>
<dbReference type="InterPro" id="IPR000157">
    <property type="entry name" value="TIR_dom"/>
</dbReference>
<dbReference type="EMBL" id="JBITWC010000009">
    <property type="protein sequence ID" value="MFI8749899.1"/>
    <property type="molecule type" value="Genomic_DNA"/>
</dbReference>
<gene>
    <name evidence="2" type="ORF">ACIGG6_07820</name>
</gene>
<name>A0ABW8BRQ0_9GAMM</name>
<dbReference type="SUPFAM" id="SSF52200">
    <property type="entry name" value="Toll/Interleukin receptor TIR domain"/>
    <property type="match status" value="1"/>
</dbReference>
<dbReference type="RefSeq" id="WP_399843717.1">
    <property type="nucleotide sequence ID" value="NZ_JBITWC010000009.1"/>
</dbReference>
<sequence>MKKIFFSYSHKDEDIRDKLDTQLSLLKRRGVIEAWHDRAIDVGSELDKEIDEHVRNDDIILLLISPDFIASDYCFDTEMKVAMERHYSGDAIVMPIIIRPCDWQEAPFGKLMAAPRDGRPVTLWENQDSAFLDIVDSIKRALNKLSNKSALSRGEE</sequence>